<dbReference type="GO" id="GO:0003723">
    <property type="term" value="F:RNA binding"/>
    <property type="evidence" value="ECO:0007669"/>
    <property type="project" value="TreeGrafter"/>
</dbReference>
<feature type="region of interest" description="Disordered" evidence="1">
    <location>
        <begin position="1"/>
        <end position="21"/>
    </location>
</feature>
<proteinExistence type="predicted"/>
<dbReference type="InterPro" id="IPR032675">
    <property type="entry name" value="LRR_dom_sf"/>
</dbReference>
<evidence type="ECO:0000256" key="1">
    <source>
        <dbReference type="SAM" id="MobiDB-lite"/>
    </source>
</evidence>
<feature type="compositionally biased region" description="Basic residues" evidence="1">
    <location>
        <begin position="7"/>
        <end position="16"/>
    </location>
</feature>
<feature type="compositionally biased region" description="Low complexity" evidence="1">
    <location>
        <begin position="595"/>
        <end position="604"/>
    </location>
</feature>
<evidence type="ECO:0000313" key="3">
    <source>
        <dbReference type="Proteomes" id="UP000419144"/>
    </source>
</evidence>
<dbReference type="PANTHER" id="PTHR10662:SF48">
    <property type="entry name" value="LEUCINE-RICH REPEAT PROTEIN (LRRP)"/>
    <property type="match status" value="1"/>
</dbReference>
<dbReference type="Gene3D" id="3.80.10.10">
    <property type="entry name" value="Ribonuclease Inhibitor"/>
    <property type="match status" value="1"/>
</dbReference>
<comment type="caution">
    <text evidence="2">The sequence shown here is derived from an EMBL/GenBank/DDBJ whole genome shotgun (WGS) entry which is preliminary data.</text>
</comment>
<feature type="region of interest" description="Disordered" evidence="1">
    <location>
        <begin position="504"/>
        <end position="532"/>
    </location>
</feature>
<dbReference type="VEuPathDB" id="TriTrypDB:LtaPh_2103000"/>
<evidence type="ECO:0000313" key="2">
    <source>
        <dbReference type="EMBL" id="GET88264.1"/>
    </source>
</evidence>
<feature type="region of interest" description="Disordered" evidence="1">
    <location>
        <begin position="277"/>
        <end position="316"/>
    </location>
</feature>
<feature type="region of interest" description="Disordered" evidence="1">
    <location>
        <begin position="387"/>
        <end position="423"/>
    </location>
</feature>
<protein>
    <submittedName>
        <fullName evidence="2">Uncharacterized protein</fullName>
    </submittedName>
</protein>
<feature type="compositionally biased region" description="Basic and acidic residues" evidence="1">
    <location>
        <begin position="280"/>
        <end position="301"/>
    </location>
</feature>
<feature type="compositionally biased region" description="Basic and acidic residues" evidence="1">
    <location>
        <begin position="579"/>
        <end position="594"/>
    </location>
</feature>
<accession>A0A640KGS4</accession>
<dbReference type="Proteomes" id="UP000419144">
    <property type="component" value="Unassembled WGS sequence"/>
</dbReference>
<dbReference type="PANTHER" id="PTHR10662">
    <property type="entry name" value="NUCLEAR RNA EXPORT FACTOR"/>
    <property type="match status" value="1"/>
</dbReference>
<feature type="compositionally biased region" description="Low complexity" evidence="1">
    <location>
        <begin position="304"/>
        <end position="316"/>
    </location>
</feature>
<dbReference type="AlphaFoldDB" id="A0A640KGS4"/>
<feature type="region of interest" description="Disordered" evidence="1">
    <location>
        <begin position="911"/>
        <end position="945"/>
    </location>
</feature>
<gene>
    <name evidence="2" type="ORF">LtaPh_2103000</name>
</gene>
<organism evidence="2 3">
    <name type="scientific">Leishmania tarentolae</name>
    <name type="common">Sauroleishmania tarentolae</name>
    <dbReference type="NCBI Taxonomy" id="5689"/>
    <lineage>
        <taxon>Eukaryota</taxon>
        <taxon>Discoba</taxon>
        <taxon>Euglenozoa</taxon>
        <taxon>Kinetoplastea</taxon>
        <taxon>Metakinetoplastina</taxon>
        <taxon>Trypanosomatida</taxon>
        <taxon>Trypanosomatidae</taxon>
        <taxon>Leishmaniinae</taxon>
        <taxon>Leishmania</taxon>
        <taxon>lizard Leishmania</taxon>
    </lineage>
</organism>
<keyword evidence="3" id="KW-1185">Reference proteome</keyword>
<feature type="compositionally biased region" description="Basic and acidic residues" evidence="1">
    <location>
        <begin position="413"/>
        <end position="422"/>
    </location>
</feature>
<dbReference type="InterPro" id="IPR030217">
    <property type="entry name" value="NXF_fam"/>
</dbReference>
<dbReference type="EMBL" id="BLBS01000026">
    <property type="protein sequence ID" value="GET88264.1"/>
    <property type="molecule type" value="Genomic_DNA"/>
</dbReference>
<feature type="compositionally biased region" description="Low complexity" evidence="1">
    <location>
        <begin position="504"/>
        <end position="514"/>
    </location>
</feature>
<dbReference type="GO" id="GO:0016973">
    <property type="term" value="P:poly(A)+ mRNA export from nucleus"/>
    <property type="evidence" value="ECO:0007669"/>
    <property type="project" value="TreeGrafter"/>
</dbReference>
<reference evidence="2" key="1">
    <citation type="submission" date="2019-11" db="EMBL/GenBank/DDBJ databases">
        <title>Leishmania tarentolae CDS.</title>
        <authorList>
            <person name="Goto Y."/>
            <person name="Yamagishi J."/>
        </authorList>
    </citation>
    <scope>NUCLEOTIDE SEQUENCE [LARGE SCALE GENOMIC DNA]</scope>
    <source>
        <strain evidence="2">Parrot Tar II</strain>
    </source>
</reference>
<dbReference type="OrthoDB" id="10262005at2759"/>
<dbReference type="SUPFAM" id="SSF52058">
    <property type="entry name" value="L domain-like"/>
    <property type="match status" value="1"/>
</dbReference>
<sequence>MSDNGGRKHTTAKIRRPSMYGKGCDKDGRVAAHVYATLPSSPLPSLSLACTFVCAMRSPPPPLLPPTATHRPVPRLALACTRTHVAPRVFSLIRASASHIPTPTEEHIGREKAQLLRALAMLSNTKGYQRFSRTLGFHSDDLTKLSKVCRQWRDTGKCKAYNREQEVRREIAAAKEAELLKKATALYTTQMELMEDIAGADSNEAEALELVQSAMLHGSFSADPDKREEVIGKLVEELKQEPVYLNWSLDAAVAERLVELKVTRCPYSHRGELSVALKRSRSEEDKEETRLHQQHRGEEGVLRGSSTSGAASVSSSSAIVITTATGPTKDTGDDSDGGWAAERHRIFRTLTPLQRCVVCLLWQRTFQVAQGLVMDVRLVLEKQVTAHHKATGRVEPPSIPRSGVAAQSSSHRRQGDSEHDAQNVEGEDALEAYLSSPAFEELVEQETKRVVSRVAFRPELGLVDLSALPRLVAHLSTHPTCGIFLVRTLTYFTGKALRRDVPALSAAPEASSSPSKHRSDDAPAPESFHHLLFPSRKPITEKELDLSSSACADEVIEAIQWALHVYHRDAQLTAETESAEGKGESDKARDERQSRTTSSTASSPVSALFRNQRIRLHGLTLAQCQITSADSIVESLHKRHVEQYLYALDLSENRLWSLRFLLVLRAHYARRLLRLSLRNNPITRKPEYQEQVRASLPQLTSLDGEPIRRPPLRLPKPWPTSCTRWITDEETPEHQERESVLDCMARLLYIWETRRIPHTERELAAFRAAGRPAPEEEALDEDNFPHRYLHPAAAFSVTVSPSLSFYDAATMRDARSVELDNSYTGMRLSAVDVRDVRVFNVAMKNSSRNLLAGRQALQRFGRGAENCYMAYQLTLYPERMTVLHHLTGAVVSVARVSDLVSTAECGSKEAAAGKRKKKAADSSVTGAAGPGKTSRHGSPTSARFGALAQRNPSLKQYVVTLHGIMTWRLPSMKRYECLQASYTRVLTFTKKVLPDQNREWERLRSPPYVLMNDQVFLYTVPTSGATVAVTAQLPSIFVANTSTRLSRLVVEFGLEACHDGVALVRDVMERCTSPASEYAALQALVLGVLCPREETDEAEDAAQLACAQAAEAQLTPLFADYLRRSPPPATAQSREYRIFSMLSSTAATAPVESASHTSGATQCQNDAVSVVKRSEAAAEAVDAQTWAATVHIVSLPFLHQVTAITNVCFTLSLH</sequence>
<dbReference type="GO" id="GO:0005634">
    <property type="term" value="C:nucleus"/>
    <property type="evidence" value="ECO:0007669"/>
    <property type="project" value="TreeGrafter"/>
</dbReference>
<feature type="region of interest" description="Disordered" evidence="1">
    <location>
        <begin position="574"/>
        <end position="604"/>
    </location>
</feature>
<name>A0A640KGS4_LEITA</name>